<evidence type="ECO:0000256" key="2">
    <source>
        <dbReference type="ARBA" id="ARBA00022723"/>
    </source>
</evidence>
<dbReference type="Proteomes" id="UP000198981">
    <property type="component" value="Unassembled WGS sequence"/>
</dbReference>
<organism evidence="7 8">
    <name type="scientific">Klenkia marina</name>
    <dbReference type="NCBI Taxonomy" id="1960309"/>
    <lineage>
        <taxon>Bacteria</taxon>
        <taxon>Bacillati</taxon>
        <taxon>Actinomycetota</taxon>
        <taxon>Actinomycetes</taxon>
        <taxon>Geodermatophilales</taxon>
        <taxon>Geodermatophilaceae</taxon>
        <taxon>Klenkia</taxon>
    </lineage>
</organism>
<dbReference type="STRING" id="1960309.SAMN03159343_1408"/>
<evidence type="ECO:0000256" key="5">
    <source>
        <dbReference type="PIRSR" id="PIRSR015582-2"/>
    </source>
</evidence>
<accession>A0A1G4XT49</accession>
<dbReference type="SUPFAM" id="SSF51621">
    <property type="entry name" value="Phosphoenolpyruvate/pyruvate domain"/>
    <property type="match status" value="1"/>
</dbReference>
<dbReference type="Pfam" id="PF03328">
    <property type="entry name" value="HpcH_HpaI"/>
    <property type="match status" value="1"/>
</dbReference>
<protein>
    <submittedName>
        <fullName evidence="7">Citrate lyase subunit beta / citryl-CoA lyase</fullName>
    </submittedName>
</protein>
<dbReference type="GO" id="GO:0000287">
    <property type="term" value="F:magnesium ion binding"/>
    <property type="evidence" value="ECO:0007669"/>
    <property type="project" value="TreeGrafter"/>
</dbReference>
<feature type="domain" description="HpcH/HpaI aldolase/citrate lyase" evidence="6">
    <location>
        <begin position="4"/>
        <end position="221"/>
    </location>
</feature>
<evidence type="ECO:0000313" key="7">
    <source>
        <dbReference type="EMBL" id="SCX44383.1"/>
    </source>
</evidence>
<feature type="binding site" evidence="5">
    <location>
        <position position="126"/>
    </location>
    <ligand>
        <name>Mg(2+)</name>
        <dbReference type="ChEBI" id="CHEBI:18420"/>
    </ligand>
</feature>
<gene>
    <name evidence="7" type="ORF">SAMN03159343_1408</name>
</gene>
<feature type="binding site" evidence="4">
    <location>
        <position position="64"/>
    </location>
    <ligand>
        <name>substrate</name>
    </ligand>
</feature>
<evidence type="ECO:0000256" key="3">
    <source>
        <dbReference type="ARBA" id="ARBA00022842"/>
    </source>
</evidence>
<comment type="cofactor">
    <cofactor evidence="1">
        <name>Mg(2+)</name>
        <dbReference type="ChEBI" id="CHEBI:18420"/>
    </cofactor>
</comment>
<feature type="binding site" evidence="4">
    <location>
        <position position="126"/>
    </location>
    <ligand>
        <name>substrate</name>
    </ligand>
</feature>
<feature type="binding site" evidence="5">
    <location>
        <position position="152"/>
    </location>
    <ligand>
        <name>Mg(2+)</name>
        <dbReference type="ChEBI" id="CHEBI:18420"/>
    </ligand>
</feature>
<evidence type="ECO:0000256" key="1">
    <source>
        <dbReference type="ARBA" id="ARBA00001946"/>
    </source>
</evidence>
<keyword evidence="2 5" id="KW-0479">Metal-binding</keyword>
<dbReference type="InterPro" id="IPR011206">
    <property type="entry name" value="Citrate_lyase_beta/mcl1/mcl2"/>
</dbReference>
<keyword evidence="7" id="KW-0456">Lyase</keyword>
<dbReference type="PANTHER" id="PTHR32308">
    <property type="entry name" value="LYASE BETA SUBUNIT, PUTATIVE (AFU_ORTHOLOGUE AFUA_4G13030)-RELATED"/>
    <property type="match status" value="1"/>
</dbReference>
<evidence type="ECO:0000256" key="4">
    <source>
        <dbReference type="PIRSR" id="PIRSR015582-1"/>
    </source>
</evidence>
<dbReference type="RefSeq" id="WP_092801552.1">
    <property type="nucleotide sequence ID" value="NZ_FMUH01000002.1"/>
</dbReference>
<proteinExistence type="predicted"/>
<dbReference type="EMBL" id="FMUH01000002">
    <property type="protein sequence ID" value="SCX44383.1"/>
    <property type="molecule type" value="Genomic_DNA"/>
</dbReference>
<dbReference type="PIRSF" id="PIRSF015582">
    <property type="entry name" value="Cit_lyase_B"/>
    <property type="match status" value="1"/>
</dbReference>
<dbReference type="AlphaFoldDB" id="A0A1G4XT49"/>
<evidence type="ECO:0000259" key="6">
    <source>
        <dbReference type="Pfam" id="PF03328"/>
    </source>
</evidence>
<dbReference type="InterPro" id="IPR005000">
    <property type="entry name" value="Aldolase/citrate-lyase_domain"/>
</dbReference>
<dbReference type="OrthoDB" id="5172636at2"/>
<dbReference type="Gene3D" id="3.20.20.60">
    <property type="entry name" value="Phosphoenolpyruvate-binding domains"/>
    <property type="match status" value="1"/>
</dbReference>
<keyword evidence="8" id="KW-1185">Reference proteome</keyword>
<keyword evidence="3 5" id="KW-0460">Magnesium</keyword>
<sequence length="278" mass="28463">MTVRSWLYVPGDRPDRFAKGVASGAGAVVLDLEDAVAPAGKDAARAAVVDWLAGPPSDVQVWVRVNTGERGRDDVDAVARGARLTGVVLPKSSSRALLERVHDQLLAAETATGRAPCSLGVSPLVESAAGVLAAPALAGGPRVRCLQLGEVDLAADLGVTPGPDGAELLLARSTVVMASAAAGIAPPPAAVSVEFRDLAAFEAETRRLTAMGFRGRACIHPAQVEVVERVCRPTPEQVATARDVLARLAASPGVAVGADGKLLDEAVARQARSILSLA</sequence>
<dbReference type="PANTHER" id="PTHR32308:SF0">
    <property type="entry name" value="HPCH_HPAI ALDOLASE_CITRATE LYASE DOMAIN-CONTAINING PROTEIN"/>
    <property type="match status" value="1"/>
</dbReference>
<reference evidence="8" key="1">
    <citation type="submission" date="2016-10" db="EMBL/GenBank/DDBJ databases">
        <authorList>
            <person name="Varghese N."/>
            <person name="Submissions S."/>
        </authorList>
    </citation>
    <scope>NUCLEOTIDE SEQUENCE [LARGE SCALE GENOMIC DNA]</scope>
    <source>
        <strain evidence="8">DSM 45722</strain>
    </source>
</reference>
<dbReference type="GO" id="GO:0016829">
    <property type="term" value="F:lyase activity"/>
    <property type="evidence" value="ECO:0007669"/>
    <property type="project" value="UniProtKB-KW"/>
</dbReference>
<name>A0A1G4XT49_9ACTN</name>
<dbReference type="GO" id="GO:0006107">
    <property type="term" value="P:oxaloacetate metabolic process"/>
    <property type="evidence" value="ECO:0007669"/>
    <property type="project" value="TreeGrafter"/>
</dbReference>
<dbReference type="InterPro" id="IPR015813">
    <property type="entry name" value="Pyrv/PenolPyrv_kinase-like_dom"/>
</dbReference>
<dbReference type="InterPro" id="IPR040442">
    <property type="entry name" value="Pyrv_kinase-like_dom_sf"/>
</dbReference>
<evidence type="ECO:0000313" key="8">
    <source>
        <dbReference type="Proteomes" id="UP000198981"/>
    </source>
</evidence>